<accession>A0A3Q2CKY8</accession>
<dbReference type="Gene3D" id="1.10.238.10">
    <property type="entry name" value="EF-hand"/>
    <property type="match status" value="2"/>
</dbReference>
<dbReference type="EC" id="3.4.22.54" evidence="9"/>
<evidence type="ECO:0000256" key="3">
    <source>
        <dbReference type="ARBA" id="ARBA00022723"/>
    </source>
</evidence>
<dbReference type="CDD" id="cd00214">
    <property type="entry name" value="Calpain_III"/>
    <property type="match status" value="1"/>
</dbReference>
<feature type="active site" evidence="7 8">
    <location>
        <position position="289"/>
    </location>
</feature>
<dbReference type="GO" id="GO:0043066">
    <property type="term" value="P:negative regulation of apoptotic process"/>
    <property type="evidence" value="ECO:0007669"/>
    <property type="project" value="TreeGrafter"/>
</dbReference>
<dbReference type="GO" id="GO:0004198">
    <property type="term" value="F:calcium-dependent cysteine-type endopeptidase activity"/>
    <property type="evidence" value="ECO:0007669"/>
    <property type="project" value="UniProtKB-UniRule"/>
</dbReference>
<evidence type="ECO:0000313" key="14">
    <source>
        <dbReference type="Proteomes" id="UP000265020"/>
    </source>
</evidence>
<comment type="catalytic activity">
    <reaction evidence="9">
        <text>Broad endopeptidase activity.</text>
        <dbReference type="EC" id="3.4.22.54"/>
    </reaction>
</comment>
<dbReference type="PRINTS" id="PR00704">
    <property type="entry name" value="CALPAIN"/>
</dbReference>
<evidence type="ECO:0000259" key="12">
    <source>
        <dbReference type="PROSITE" id="PS50222"/>
    </source>
</evidence>
<dbReference type="GO" id="GO:0006508">
    <property type="term" value="P:proteolysis"/>
    <property type="evidence" value="ECO:0007669"/>
    <property type="project" value="UniProtKB-UniRule"/>
</dbReference>
<dbReference type="PROSITE" id="PS50203">
    <property type="entry name" value="CALPAIN_CAT"/>
    <property type="match status" value="1"/>
</dbReference>
<dbReference type="SUPFAM" id="SSF47473">
    <property type="entry name" value="EF-hand"/>
    <property type="match status" value="1"/>
</dbReference>
<reference evidence="13" key="1">
    <citation type="submission" date="2025-08" db="UniProtKB">
        <authorList>
            <consortium name="Ensembl"/>
        </authorList>
    </citation>
    <scope>IDENTIFICATION</scope>
</reference>
<dbReference type="GO" id="GO:0005509">
    <property type="term" value="F:calcium ion binding"/>
    <property type="evidence" value="ECO:0007669"/>
    <property type="project" value="UniProtKB-UniRule"/>
</dbReference>
<dbReference type="InterPro" id="IPR002048">
    <property type="entry name" value="EF_hand_dom"/>
</dbReference>
<dbReference type="InterPro" id="IPR000169">
    <property type="entry name" value="Pept_cys_AS"/>
</dbReference>
<evidence type="ECO:0000256" key="4">
    <source>
        <dbReference type="ARBA" id="ARBA00022801"/>
    </source>
</evidence>
<dbReference type="InterPro" id="IPR011992">
    <property type="entry name" value="EF-hand-dom_pair"/>
</dbReference>
<dbReference type="InterPro" id="IPR018247">
    <property type="entry name" value="EF_Hand_1_Ca_BS"/>
</dbReference>
<dbReference type="Pfam" id="PF01067">
    <property type="entry name" value="Calpain_III"/>
    <property type="match status" value="1"/>
</dbReference>
<keyword evidence="5 8" id="KW-0788">Thiol protease</keyword>
<dbReference type="InterPro" id="IPR022682">
    <property type="entry name" value="Calpain_domain_III"/>
</dbReference>
<dbReference type="PROSITE" id="PS50222">
    <property type="entry name" value="EF_HAND_2"/>
    <property type="match status" value="1"/>
</dbReference>
<dbReference type="InterPro" id="IPR036213">
    <property type="entry name" value="Calpain_III_sf"/>
</dbReference>
<dbReference type="FunFam" id="2.60.120.380:FF:000002">
    <property type="entry name" value="calpain-3 isoform X1"/>
    <property type="match status" value="1"/>
</dbReference>
<sequence>MEDESHLVKVPVVEETNVKVLFDSEASLEPDGNVDYGITGANSIYSAILSRNEAVKDAKRLKTFLELRDKYVSKKVLFEDPLFPANDSSLFYSQKSRMKFEWKRPTEICENPQFIVDGASRTDICQGELGDCWFLAAIACLTLNEKLLYRVIPADQSFTENYAGIFHFQFWRYGEWIDVVVDDRIPTCNNQLVFTKSFRKNEFWSALLEKAYAKLHGSYEALKGGNTLEAMEDFTGGVTEFFELSEAPPDLFTIMRKALERGSLMGSSIDVFSASEMESRTEQGLVRGHAYSIIGLEECDEVSKGTRIRLIRLRNPWGFVLWKGRWSANSDEWLTISTADRENLKKQTVETSEFWMSFDDFKQTFTKLEMCNLTPDGLQGDERHSWTVSVNEGRWVRGSSAGGCRNFPDTFWTNPQYRLQLYEEDDDPEDGQVACTVVVALMQKGRRMQRHKGVKFLTIGFSIYKMRGQNQHLQKDFFLYTASTAKCKSYINLREVTERFRLPPGEYVIIPTTFKPHEEGEFILRQDKKKKEKPIVFVSDRARANKEIEHDGIRGERRKKPKQKLTEPEEETEEEKMFRAIYKQIAGEDMQICANELKTVMKNVLSKHNEIKTEGFSLETCRSMIALMDTDGSGKLNFQEFKHLWKKIKACSSSYSMIKTSFHLNNQLYDIIAMRYADEHLNIDFDSYICCFVRLEGMFRAFNAFDKDGDGIIKLNVLQVSFWYFSTIIHL</sequence>
<dbReference type="Proteomes" id="UP000265020">
    <property type="component" value="Unassembled WGS sequence"/>
</dbReference>
<keyword evidence="9" id="KW-0963">Cytoplasm</keyword>
<dbReference type="CDD" id="cd00044">
    <property type="entry name" value="CysPc"/>
    <property type="match status" value="1"/>
</dbReference>
<dbReference type="Pfam" id="PF00036">
    <property type="entry name" value="EF-hand_1"/>
    <property type="match status" value="1"/>
</dbReference>
<dbReference type="Pfam" id="PF00648">
    <property type="entry name" value="Peptidase_C2"/>
    <property type="match status" value="1"/>
</dbReference>
<dbReference type="PROSITE" id="PS00139">
    <property type="entry name" value="THIOL_PROTEASE_CYS"/>
    <property type="match status" value="1"/>
</dbReference>
<evidence type="ECO:0000259" key="11">
    <source>
        <dbReference type="PROSITE" id="PS50203"/>
    </source>
</evidence>
<evidence type="ECO:0000256" key="8">
    <source>
        <dbReference type="PROSITE-ProRule" id="PRU00239"/>
    </source>
</evidence>
<dbReference type="GeneTree" id="ENSGT00940000156092"/>
<feature type="active site" evidence="7 8">
    <location>
        <position position="132"/>
    </location>
</feature>
<comment type="function">
    <text evidence="9">Calcium-regulated non-lysosomal thiol-protease.</text>
</comment>
<dbReference type="SMART" id="SM00720">
    <property type="entry name" value="calpain_III"/>
    <property type="match status" value="1"/>
</dbReference>
<dbReference type="AlphaFoldDB" id="A0A3Q2CKY8"/>
<dbReference type="FunFam" id="3.90.70.10:FF:000001">
    <property type="entry name" value="Calpain-1 catalytic subunit"/>
    <property type="match status" value="1"/>
</dbReference>
<feature type="active site" evidence="7 8">
    <location>
        <position position="315"/>
    </location>
</feature>
<dbReference type="InterPro" id="IPR033883">
    <property type="entry name" value="C2_III"/>
</dbReference>
<dbReference type="SUPFAM" id="SSF54001">
    <property type="entry name" value="Cysteine proteinases"/>
    <property type="match status" value="1"/>
</dbReference>
<comment type="subcellular location">
    <subcellularLocation>
        <location evidence="9">Cytoplasm</location>
    </subcellularLocation>
</comment>
<evidence type="ECO:0000256" key="5">
    <source>
        <dbReference type="ARBA" id="ARBA00022807"/>
    </source>
</evidence>
<keyword evidence="3 9" id="KW-0479">Metal-binding</keyword>
<dbReference type="PANTHER" id="PTHR10183:SF329">
    <property type="entry name" value="CALPAIN-3"/>
    <property type="match status" value="1"/>
</dbReference>
<feature type="region of interest" description="Disordered" evidence="10">
    <location>
        <begin position="547"/>
        <end position="573"/>
    </location>
</feature>
<proteinExistence type="inferred from homology"/>
<dbReference type="InterPro" id="IPR022684">
    <property type="entry name" value="Calpain_cysteine_protease"/>
</dbReference>
<evidence type="ECO:0000313" key="13">
    <source>
        <dbReference type="Ensembl" id="ENSCVAP00000005922.1"/>
    </source>
</evidence>
<feature type="domain" description="EF-hand" evidence="12">
    <location>
        <begin position="616"/>
        <end position="651"/>
    </location>
</feature>
<keyword evidence="6 9" id="KW-0106">Calcium</keyword>
<comment type="subunit">
    <text evidence="9">Homodimer.</text>
</comment>
<dbReference type="Gene3D" id="3.90.70.10">
    <property type="entry name" value="Cysteine proteinases"/>
    <property type="match status" value="1"/>
</dbReference>
<reference evidence="13" key="2">
    <citation type="submission" date="2025-09" db="UniProtKB">
        <authorList>
            <consortium name="Ensembl"/>
        </authorList>
    </citation>
    <scope>IDENTIFICATION</scope>
</reference>
<dbReference type="SUPFAM" id="SSF49758">
    <property type="entry name" value="Calpain large subunit, middle domain (domain III)"/>
    <property type="match status" value="1"/>
</dbReference>
<evidence type="ECO:0000256" key="7">
    <source>
        <dbReference type="PIRSR" id="PIRSR622684-1"/>
    </source>
</evidence>
<name>A0A3Q2CKY8_CYPVA</name>
<evidence type="ECO:0000256" key="10">
    <source>
        <dbReference type="SAM" id="MobiDB-lite"/>
    </source>
</evidence>
<evidence type="ECO:0000256" key="9">
    <source>
        <dbReference type="RuleBase" id="RU367132"/>
    </source>
</evidence>
<comment type="similarity">
    <text evidence="1 9">Belongs to the peptidase C2 family.</text>
</comment>
<dbReference type="PROSITE" id="PS00018">
    <property type="entry name" value="EF_HAND_1"/>
    <property type="match status" value="1"/>
</dbReference>
<protein>
    <recommendedName>
        <fullName evidence="9">Calpain-3</fullName>
        <ecNumber evidence="9">3.4.22.54</ecNumber>
    </recommendedName>
</protein>
<keyword evidence="4 8" id="KW-0378">Hydrolase</keyword>
<dbReference type="PANTHER" id="PTHR10183">
    <property type="entry name" value="CALPAIN"/>
    <property type="match status" value="1"/>
</dbReference>
<dbReference type="InterPro" id="IPR001300">
    <property type="entry name" value="Peptidase_C2_calpain_cat"/>
</dbReference>
<keyword evidence="2 8" id="KW-0645">Protease</keyword>
<evidence type="ECO:0000256" key="6">
    <source>
        <dbReference type="ARBA" id="ARBA00022837"/>
    </source>
</evidence>
<dbReference type="InterPro" id="IPR038765">
    <property type="entry name" value="Papain-like_cys_pep_sf"/>
</dbReference>
<dbReference type="Ensembl" id="ENSCVAT00000005864.1">
    <property type="protein sequence ID" value="ENSCVAP00000005922.1"/>
    <property type="gene ID" value="ENSCVAG00000007834.1"/>
</dbReference>
<gene>
    <name evidence="13" type="primary">CAPN3</name>
</gene>
<organism evidence="13 14">
    <name type="scientific">Cyprinodon variegatus</name>
    <name type="common">Sheepshead minnow</name>
    <dbReference type="NCBI Taxonomy" id="28743"/>
    <lineage>
        <taxon>Eukaryota</taxon>
        <taxon>Metazoa</taxon>
        <taxon>Chordata</taxon>
        <taxon>Craniata</taxon>
        <taxon>Vertebrata</taxon>
        <taxon>Euteleostomi</taxon>
        <taxon>Actinopterygii</taxon>
        <taxon>Neopterygii</taxon>
        <taxon>Teleostei</taxon>
        <taxon>Neoteleostei</taxon>
        <taxon>Acanthomorphata</taxon>
        <taxon>Ovalentaria</taxon>
        <taxon>Atherinomorphae</taxon>
        <taxon>Cyprinodontiformes</taxon>
        <taxon>Cyprinodontidae</taxon>
        <taxon>Cyprinodon</taxon>
    </lineage>
</organism>
<dbReference type="OMA" id="NSTEWST"/>
<dbReference type="Gene3D" id="2.60.120.380">
    <property type="match status" value="1"/>
</dbReference>
<evidence type="ECO:0000256" key="2">
    <source>
        <dbReference type="ARBA" id="ARBA00022670"/>
    </source>
</evidence>
<dbReference type="SMART" id="SM00230">
    <property type="entry name" value="CysPc"/>
    <property type="match status" value="1"/>
</dbReference>
<dbReference type="InterPro" id="IPR022683">
    <property type="entry name" value="Calpain_III"/>
</dbReference>
<dbReference type="GO" id="GO:0005737">
    <property type="term" value="C:cytoplasm"/>
    <property type="evidence" value="ECO:0007669"/>
    <property type="project" value="UniProtKB-SubCell"/>
</dbReference>
<feature type="domain" description="Calpain catalytic" evidence="11">
    <location>
        <begin position="77"/>
        <end position="374"/>
    </location>
</feature>
<keyword evidence="14" id="KW-1185">Reference proteome</keyword>
<dbReference type="SMART" id="SM00054">
    <property type="entry name" value="EFh"/>
    <property type="match status" value="1"/>
</dbReference>
<evidence type="ECO:0000256" key="1">
    <source>
        <dbReference type="ARBA" id="ARBA00007623"/>
    </source>
</evidence>